<name>A0A7R9CPY9_TIMCR</name>
<evidence type="ECO:0000256" key="1">
    <source>
        <dbReference type="SAM" id="MobiDB-lite"/>
    </source>
</evidence>
<evidence type="ECO:0000313" key="2">
    <source>
        <dbReference type="EMBL" id="CAD7399929.1"/>
    </source>
</evidence>
<organism evidence="2">
    <name type="scientific">Timema cristinae</name>
    <name type="common">Walking stick</name>
    <dbReference type="NCBI Taxonomy" id="61476"/>
    <lineage>
        <taxon>Eukaryota</taxon>
        <taxon>Metazoa</taxon>
        <taxon>Ecdysozoa</taxon>
        <taxon>Arthropoda</taxon>
        <taxon>Hexapoda</taxon>
        <taxon>Insecta</taxon>
        <taxon>Pterygota</taxon>
        <taxon>Neoptera</taxon>
        <taxon>Polyneoptera</taxon>
        <taxon>Phasmatodea</taxon>
        <taxon>Timematodea</taxon>
        <taxon>Timematoidea</taxon>
        <taxon>Timematidae</taxon>
        <taxon>Timema</taxon>
    </lineage>
</organism>
<proteinExistence type="predicted"/>
<gene>
    <name evidence="2" type="ORF">TCEB3V08_LOCUS5268</name>
</gene>
<dbReference type="EMBL" id="OC317962">
    <property type="protein sequence ID" value="CAD7399929.1"/>
    <property type="molecule type" value="Genomic_DNA"/>
</dbReference>
<sequence>MPLWGGRGCGYLNSLFALSDKILPVRIVLSRPCEGLAVRGKTTLSVRNRGHVNESEVSIGESDGREGGREYGMRTPVEDLTQPAPNLGVPRLIPSWYLGYFYRKRNYPNGHKGSEVSSCAFVCLISEARPNCLDTGRYFTITLLGDARLARVHVASYYLLSLDNLYNSMSRLFMRETTTSYYPFGLHALSTIYANGLGIGKVELEEVNPHLRGGRVENHLGKTTPSSPDRDSNLDLPVLSSRALHDKRVSQLRHRGGVTETFRRSMLRKVMDNVLRFASRPVELT</sequence>
<accession>A0A7R9CPY9</accession>
<reference evidence="2" key="1">
    <citation type="submission" date="2020-11" db="EMBL/GenBank/DDBJ databases">
        <authorList>
            <person name="Tran Van P."/>
        </authorList>
    </citation>
    <scope>NUCLEOTIDE SEQUENCE</scope>
</reference>
<dbReference type="AlphaFoldDB" id="A0A7R9CPY9"/>
<protein>
    <submittedName>
        <fullName evidence="2">Uncharacterized protein</fullName>
    </submittedName>
</protein>
<feature type="region of interest" description="Disordered" evidence="1">
    <location>
        <begin position="213"/>
        <end position="235"/>
    </location>
</feature>